<keyword evidence="7 8" id="KW-0133">Cell shape</keyword>
<organism evidence="11 12">
    <name type="scientific">Candidatus Sungiibacteriota bacterium</name>
    <dbReference type="NCBI Taxonomy" id="2750080"/>
    <lineage>
        <taxon>Bacteria</taxon>
        <taxon>Candidatus Sungiibacteriota</taxon>
    </lineage>
</organism>
<keyword evidence="7 8" id="KW-0132">Cell division</keyword>
<dbReference type="InterPro" id="IPR005762">
    <property type="entry name" value="MurD"/>
</dbReference>
<comment type="function">
    <text evidence="7 8">Cell wall formation. Catalyzes the addition of glutamate to the nucleotide precursor UDP-N-acetylmuramoyl-L-alanine (UMA).</text>
</comment>
<dbReference type="Pfam" id="PF02875">
    <property type="entry name" value="Mur_ligase_C"/>
    <property type="match status" value="1"/>
</dbReference>
<accession>A0A9D6LR89</accession>
<dbReference type="PANTHER" id="PTHR43692:SF1">
    <property type="entry name" value="UDP-N-ACETYLMURAMOYLALANINE--D-GLUTAMATE LIGASE"/>
    <property type="match status" value="1"/>
</dbReference>
<dbReference type="SUPFAM" id="SSF51984">
    <property type="entry name" value="MurCD N-terminal domain"/>
    <property type="match status" value="1"/>
</dbReference>
<dbReference type="GO" id="GO:0008764">
    <property type="term" value="F:UDP-N-acetylmuramoylalanine-D-glutamate ligase activity"/>
    <property type="evidence" value="ECO:0007669"/>
    <property type="project" value="UniProtKB-UniRule"/>
</dbReference>
<dbReference type="InterPro" id="IPR036615">
    <property type="entry name" value="Mur_ligase_C_dom_sf"/>
</dbReference>
<dbReference type="SUPFAM" id="SSF53244">
    <property type="entry name" value="MurD-like peptide ligases, peptide-binding domain"/>
    <property type="match status" value="1"/>
</dbReference>
<evidence type="ECO:0000256" key="2">
    <source>
        <dbReference type="ARBA" id="ARBA00004752"/>
    </source>
</evidence>
<keyword evidence="7 8" id="KW-0131">Cell cycle</keyword>
<dbReference type="GO" id="GO:0071555">
    <property type="term" value="P:cell wall organization"/>
    <property type="evidence" value="ECO:0007669"/>
    <property type="project" value="UniProtKB-KW"/>
</dbReference>
<evidence type="ECO:0000256" key="7">
    <source>
        <dbReference type="HAMAP-Rule" id="MF_00639"/>
    </source>
</evidence>
<dbReference type="InterPro" id="IPR036565">
    <property type="entry name" value="Mur-like_cat_sf"/>
</dbReference>
<keyword evidence="7 8" id="KW-0961">Cell wall biogenesis/degradation</keyword>
<dbReference type="GO" id="GO:0005524">
    <property type="term" value="F:ATP binding"/>
    <property type="evidence" value="ECO:0007669"/>
    <property type="project" value="UniProtKB-UniRule"/>
</dbReference>
<evidence type="ECO:0000313" key="12">
    <source>
        <dbReference type="Proteomes" id="UP000808388"/>
    </source>
</evidence>
<evidence type="ECO:0000256" key="6">
    <source>
        <dbReference type="ARBA" id="ARBA00022840"/>
    </source>
</evidence>
<feature type="domain" description="Mur ligase C-terminal" evidence="9">
    <location>
        <begin position="300"/>
        <end position="417"/>
    </location>
</feature>
<evidence type="ECO:0000256" key="5">
    <source>
        <dbReference type="ARBA" id="ARBA00022741"/>
    </source>
</evidence>
<comment type="subcellular location">
    <subcellularLocation>
        <location evidence="1 7 8">Cytoplasm</location>
    </subcellularLocation>
</comment>
<gene>
    <name evidence="7 11" type="primary">murD</name>
    <name evidence="11" type="ORF">HY220_01170</name>
</gene>
<comment type="similarity">
    <text evidence="7">Belongs to the MurCDEF family.</text>
</comment>
<keyword evidence="6 7" id="KW-0067">ATP-binding</keyword>
<dbReference type="EC" id="6.3.2.9" evidence="7 8"/>
<feature type="domain" description="Mur ligase central" evidence="10">
    <location>
        <begin position="116"/>
        <end position="230"/>
    </location>
</feature>
<evidence type="ECO:0000256" key="4">
    <source>
        <dbReference type="ARBA" id="ARBA00022598"/>
    </source>
</evidence>
<proteinExistence type="inferred from homology"/>
<evidence type="ECO:0000259" key="10">
    <source>
        <dbReference type="Pfam" id="PF08245"/>
    </source>
</evidence>
<dbReference type="HAMAP" id="MF_00639">
    <property type="entry name" value="MurD"/>
    <property type="match status" value="1"/>
</dbReference>
<dbReference type="Pfam" id="PF08245">
    <property type="entry name" value="Mur_ligase_M"/>
    <property type="match status" value="1"/>
</dbReference>
<dbReference type="Gene3D" id="3.40.1190.10">
    <property type="entry name" value="Mur-like, catalytic domain"/>
    <property type="match status" value="1"/>
</dbReference>
<dbReference type="GO" id="GO:0008360">
    <property type="term" value="P:regulation of cell shape"/>
    <property type="evidence" value="ECO:0007669"/>
    <property type="project" value="UniProtKB-KW"/>
</dbReference>
<keyword evidence="7 8" id="KW-0573">Peptidoglycan synthesis</keyword>
<comment type="pathway">
    <text evidence="2 7 8">Cell wall biogenesis; peptidoglycan biosynthesis.</text>
</comment>
<dbReference type="Gene3D" id="3.90.190.20">
    <property type="entry name" value="Mur ligase, C-terminal domain"/>
    <property type="match status" value="1"/>
</dbReference>
<protein>
    <recommendedName>
        <fullName evidence="7 8">UDP-N-acetylmuramoylalanine--D-glutamate ligase</fullName>
        <ecNumber evidence="7 8">6.3.2.9</ecNumber>
    </recommendedName>
    <alternativeName>
        <fullName evidence="7">D-glutamic acid-adding enzyme</fullName>
    </alternativeName>
    <alternativeName>
        <fullName evidence="7">UDP-N-acetylmuramoyl-L-alanyl-D-glutamate synthetase</fullName>
    </alternativeName>
</protein>
<name>A0A9D6LR89_9BACT</name>
<evidence type="ECO:0000313" key="11">
    <source>
        <dbReference type="EMBL" id="MBI3627347.1"/>
    </source>
</evidence>
<evidence type="ECO:0000259" key="9">
    <source>
        <dbReference type="Pfam" id="PF02875"/>
    </source>
</evidence>
<dbReference type="NCBIfam" id="TIGR01087">
    <property type="entry name" value="murD"/>
    <property type="match status" value="1"/>
</dbReference>
<comment type="catalytic activity">
    <reaction evidence="7 8">
        <text>UDP-N-acetyl-alpha-D-muramoyl-L-alanine + D-glutamate + ATP = UDP-N-acetyl-alpha-D-muramoyl-L-alanyl-D-glutamate + ADP + phosphate + H(+)</text>
        <dbReference type="Rhea" id="RHEA:16429"/>
        <dbReference type="ChEBI" id="CHEBI:15378"/>
        <dbReference type="ChEBI" id="CHEBI:29986"/>
        <dbReference type="ChEBI" id="CHEBI:30616"/>
        <dbReference type="ChEBI" id="CHEBI:43474"/>
        <dbReference type="ChEBI" id="CHEBI:83898"/>
        <dbReference type="ChEBI" id="CHEBI:83900"/>
        <dbReference type="ChEBI" id="CHEBI:456216"/>
        <dbReference type="EC" id="6.3.2.9"/>
    </reaction>
</comment>
<keyword evidence="3 7" id="KW-0963">Cytoplasm</keyword>
<sequence>MDFKGKKITQMGLGLLGRGVGDAKFLAQSGAELVVTDLKSAADLAPSLEALKGLPNISFVLGRHRLEDFSHRDFILKSANVPLDSPFIAEARRQGIPIEMSTSLFARLTKATIIGVTGTRGKSTTTHLIYEILRQAYRDRPEKIYLGGNIRGVATLPLLAKANLGDIAVLELDSWQLQGFGESGISPHIAVFTTFLDDHLNYYKDNRSLYLDDKANIFKYQIARDVLILNPAVASLIKEKYPAIESQMIIPEALPPSWRLSIPGNHNRENAALALAAVRLCDISEAEARNIIESFPGIPGRLQYLGEKNSLRFYNDTTATTPDATMAALTALASHKKIILIMGGADKMLPMSRLLQVIPRYCKAVLVLPGTGTDIIRHDLDRLQNADLRIGHVSSMAEAVNMAMKSADTGDTILLSPGFASFGLFKNEFDRGDQFVASYQNLP</sequence>
<dbReference type="PANTHER" id="PTHR43692">
    <property type="entry name" value="UDP-N-ACETYLMURAMOYLALANINE--D-GLUTAMATE LIGASE"/>
    <property type="match status" value="1"/>
</dbReference>
<dbReference type="GO" id="GO:0009252">
    <property type="term" value="P:peptidoglycan biosynthetic process"/>
    <property type="evidence" value="ECO:0007669"/>
    <property type="project" value="UniProtKB-UniRule"/>
</dbReference>
<evidence type="ECO:0000256" key="8">
    <source>
        <dbReference type="RuleBase" id="RU003664"/>
    </source>
</evidence>
<dbReference type="Proteomes" id="UP000808388">
    <property type="component" value="Unassembled WGS sequence"/>
</dbReference>
<dbReference type="InterPro" id="IPR004101">
    <property type="entry name" value="Mur_ligase_C"/>
</dbReference>
<dbReference type="AlphaFoldDB" id="A0A9D6LR89"/>
<feature type="binding site" evidence="7">
    <location>
        <begin position="118"/>
        <end position="124"/>
    </location>
    <ligand>
        <name>ATP</name>
        <dbReference type="ChEBI" id="CHEBI:30616"/>
    </ligand>
</feature>
<dbReference type="EMBL" id="JACQCQ010000003">
    <property type="protein sequence ID" value="MBI3627347.1"/>
    <property type="molecule type" value="Genomic_DNA"/>
</dbReference>
<evidence type="ECO:0000256" key="1">
    <source>
        <dbReference type="ARBA" id="ARBA00004496"/>
    </source>
</evidence>
<dbReference type="SUPFAM" id="SSF53623">
    <property type="entry name" value="MurD-like peptide ligases, catalytic domain"/>
    <property type="match status" value="1"/>
</dbReference>
<reference evidence="11" key="1">
    <citation type="submission" date="2020-07" db="EMBL/GenBank/DDBJ databases">
        <title>Huge and variable diversity of episymbiotic CPR bacteria and DPANN archaea in groundwater ecosystems.</title>
        <authorList>
            <person name="He C.Y."/>
            <person name="Keren R."/>
            <person name="Whittaker M."/>
            <person name="Farag I.F."/>
            <person name="Doudna J."/>
            <person name="Cate J.H.D."/>
            <person name="Banfield J.F."/>
        </authorList>
    </citation>
    <scope>NUCLEOTIDE SEQUENCE</scope>
    <source>
        <strain evidence="11">NC_groundwater_972_Pr1_S-0.2um_49_27</strain>
    </source>
</reference>
<keyword evidence="4 7" id="KW-0436">Ligase</keyword>
<keyword evidence="5 7" id="KW-0547">Nucleotide-binding</keyword>
<dbReference type="GO" id="GO:0051301">
    <property type="term" value="P:cell division"/>
    <property type="evidence" value="ECO:0007669"/>
    <property type="project" value="UniProtKB-KW"/>
</dbReference>
<evidence type="ECO:0000256" key="3">
    <source>
        <dbReference type="ARBA" id="ARBA00022490"/>
    </source>
</evidence>
<dbReference type="InterPro" id="IPR013221">
    <property type="entry name" value="Mur_ligase_cen"/>
</dbReference>
<dbReference type="GO" id="GO:0005737">
    <property type="term" value="C:cytoplasm"/>
    <property type="evidence" value="ECO:0007669"/>
    <property type="project" value="UniProtKB-SubCell"/>
</dbReference>
<comment type="caution">
    <text evidence="11">The sequence shown here is derived from an EMBL/GenBank/DDBJ whole genome shotgun (WGS) entry which is preliminary data.</text>
</comment>
<dbReference type="Gene3D" id="3.40.50.720">
    <property type="entry name" value="NAD(P)-binding Rossmann-like Domain"/>
    <property type="match status" value="1"/>
</dbReference>